<organism evidence="2 3">
    <name type="scientific">Halteria grandinella</name>
    <dbReference type="NCBI Taxonomy" id="5974"/>
    <lineage>
        <taxon>Eukaryota</taxon>
        <taxon>Sar</taxon>
        <taxon>Alveolata</taxon>
        <taxon>Ciliophora</taxon>
        <taxon>Intramacronucleata</taxon>
        <taxon>Spirotrichea</taxon>
        <taxon>Stichotrichia</taxon>
        <taxon>Sporadotrichida</taxon>
        <taxon>Halteriidae</taxon>
        <taxon>Halteria</taxon>
    </lineage>
</organism>
<name>A0A8J8NIE3_HALGN</name>
<evidence type="ECO:0000313" key="2">
    <source>
        <dbReference type="EMBL" id="TNV75623.1"/>
    </source>
</evidence>
<reference evidence="2" key="1">
    <citation type="submission" date="2019-06" db="EMBL/GenBank/DDBJ databases">
        <authorList>
            <person name="Zheng W."/>
        </authorList>
    </citation>
    <scope>NUCLEOTIDE SEQUENCE</scope>
    <source>
        <strain evidence="2">QDHG01</strain>
    </source>
</reference>
<sequence length="90" mass="10254">MGITPTTQRNNVKHYKNLLLYLKVINEQPSVSSSREIECSNFLLRVLPGAVHDRLPRDSHCEASSPKLIEQYQMNGGKKRSQLCSNQAER</sequence>
<proteinExistence type="predicted"/>
<dbReference type="EMBL" id="RRYP01015178">
    <property type="protein sequence ID" value="TNV75623.1"/>
    <property type="molecule type" value="Genomic_DNA"/>
</dbReference>
<protein>
    <submittedName>
        <fullName evidence="2">Uncharacterized protein</fullName>
    </submittedName>
</protein>
<comment type="caution">
    <text evidence="2">The sequence shown here is derived from an EMBL/GenBank/DDBJ whole genome shotgun (WGS) entry which is preliminary data.</text>
</comment>
<evidence type="ECO:0000256" key="1">
    <source>
        <dbReference type="SAM" id="MobiDB-lite"/>
    </source>
</evidence>
<feature type="region of interest" description="Disordered" evidence="1">
    <location>
        <begin position="57"/>
        <end position="90"/>
    </location>
</feature>
<keyword evidence="3" id="KW-1185">Reference proteome</keyword>
<dbReference type="Proteomes" id="UP000785679">
    <property type="component" value="Unassembled WGS sequence"/>
</dbReference>
<gene>
    <name evidence="2" type="ORF">FGO68_gene12461</name>
</gene>
<evidence type="ECO:0000313" key="3">
    <source>
        <dbReference type="Proteomes" id="UP000785679"/>
    </source>
</evidence>
<dbReference type="AlphaFoldDB" id="A0A8J8NIE3"/>
<accession>A0A8J8NIE3</accession>